<feature type="region of interest" description="Disordered" evidence="1">
    <location>
        <begin position="40"/>
        <end position="98"/>
    </location>
</feature>
<proteinExistence type="predicted"/>
<evidence type="ECO:0000256" key="1">
    <source>
        <dbReference type="SAM" id="MobiDB-lite"/>
    </source>
</evidence>
<sequence length="98" mass="10818">MFHIIDLITNVLLLTLAIVVLPSALIGGLSAVDWNQQSKQNINEQVEREDPQLHQPSVKPSTEPRRTLRPLLSAADRQAFHSDPLAPLIPDSSSTCNE</sequence>
<name>A0A2W1JJ35_9CYAN</name>
<keyword evidence="3" id="KW-1185">Reference proteome</keyword>
<dbReference type="Proteomes" id="UP000248857">
    <property type="component" value="Unassembled WGS sequence"/>
</dbReference>
<evidence type="ECO:0000313" key="3">
    <source>
        <dbReference type="Proteomes" id="UP000248857"/>
    </source>
</evidence>
<dbReference type="AlphaFoldDB" id="A0A2W1JJ35"/>
<accession>A0A2W1JJ35</accession>
<protein>
    <submittedName>
        <fullName evidence="2">Uncharacterized protein</fullName>
    </submittedName>
</protein>
<dbReference type="RefSeq" id="WP_110989167.1">
    <property type="nucleotide sequence ID" value="NZ_CAWNWM010000046.1"/>
</dbReference>
<reference evidence="2 3" key="1">
    <citation type="journal article" date="2018" name="Sci. Rep.">
        <title>A novel species of the marine cyanobacterium Acaryochloris with a unique pigment content and lifestyle.</title>
        <authorList>
            <person name="Partensky F."/>
            <person name="Six C."/>
            <person name="Ratin M."/>
            <person name="Garczarek L."/>
            <person name="Vaulot D."/>
            <person name="Probert I."/>
            <person name="Calteau A."/>
            <person name="Gourvil P."/>
            <person name="Marie D."/>
            <person name="Grebert T."/>
            <person name="Bouchier C."/>
            <person name="Le Panse S."/>
            <person name="Gachenot M."/>
            <person name="Rodriguez F."/>
            <person name="Garrido J.L."/>
        </authorList>
    </citation>
    <scope>NUCLEOTIDE SEQUENCE [LARGE SCALE GENOMIC DNA]</scope>
    <source>
        <strain evidence="2 3">RCC1774</strain>
    </source>
</reference>
<dbReference type="EMBL" id="PQWO01000046">
    <property type="protein sequence ID" value="PZD70274.1"/>
    <property type="molecule type" value="Genomic_DNA"/>
</dbReference>
<evidence type="ECO:0000313" key="2">
    <source>
        <dbReference type="EMBL" id="PZD70274.1"/>
    </source>
</evidence>
<gene>
    <name evidence="2" type="ORF">C1752_14779</name>
</gene>
<comment type="caution">
    <text evidence="2">The sequence shown here is derived from an EMBL/GenBank/DDBJ whole genome shotgun (WGS) entry which is preliminary data.</text>
</comment>
<organism evidence="2 3">
    <name type="scientific">Acaryochloris thomasi RCC1774</name>
    <dbReference type="NCBI Taxonomy" id="1764569"/>
    <lineage>
        <taxon>Bacteria</taxon>
        <taxon>Bacillati</taxon>
        <taxon>Cyanobacteriota</taxon>
        <taxon>Cyanophyceae</taxon>
        <taxon>Acaryochloridales</taxon>
        <taxon>Acaryochloridaceae</taxon>
        <taxon>Acaryochloris</taxon>
        <taxon>Acaryochloris thomasi</taxon>
    </lineage>
</organism>